<sequence length="113" mass="12747">MYLKTCLLILLCLGLVQARVHRNIPNLFRKGFREELQVREALKCYSCHGSSSSDCEKKEKECKQDNPVCMKATKSGSAYILQCASMEYYKQSVEDCSDGTCIVTKCETSLCNV</sequence>
<keyword evidence="1" id="KW-0732">Signal</keyword>
<keyword evidence="3" id="KW-1185">Reference proteome</keyword>
<dbReference type="EMBL" id="LSMT01000419">
    <property type="protein sequence ID" value="PFX18292.1"/>
    <property type="molecule type" value="Genomic_DNA"/>
</dbReference>
<dbReference type="InterPro" id="IPR045860">
    <property type="entry name" value="Snake_toxin-like_sf"/>
</dbReference>
<name>A0A2B4RPX7_STYPI</name>
<evidence type="ECO:0000313" key="3">
    <source>
        <dbReference type="Proteomes" id="UP000225706"/>
    </source>
</evidence>
<protein>
    <recommendedName>
        <fullName evidence="4">UPAR/Ly6 domain-containing protein</fullName>
    </recommendedName>
</protein>
<feature type="chain" id="PRO_5013038546" description="UPAR/Ly6 domain-containing protein" evidence="1">
    <location>
        <begin position="19"/>
        <end position="113"/>
    </location>
</feature>
<proteinExistence type="predicted"/>
<comment type="caution">
    <text evidence="2">The sequence shown here is derived from an EMBL/GenBank/DDBJ whole genome shotgun (WGS) entry which is preliminary data.</text>
</comment>
<dbReference type="AlphaFoldDB" id="A0A2B4RPX7"/>
<feature type="signal peptide" evidence="1">
    <location>
        <begin position="1"/>
        <end position="18"/>
    </location>
</feature>
<dbReference type="Proteomes" id="UP000225706">
    <property type="component" value="Unassembled WGS sequence"/>
</dbReference>
<evidence type="ECO:0008006" key="4">
    <source>
        <dbReference type="Google" id="ProtNLM"/>
    </source>
</evidence>
<organism evidence="2 3">
    <name type="scientific">Stylophora pistillata</name>
    <name type="common">Smooth cauliflower coral</name>
    <dbReference type="NCBI Taxonomy" id="50429"/>
    <lineage>
        <taxon>Eukaryota</taxon>
        <taxon>Metazoa</taxon>
        <taxon>Cnidaria</taxon>
        <taxon>Anthozoa</taxon>
        <taxon>Hexacorallia</taxon>
        <taxon>Scleractinia</taxon>
        <taxon>Astrocoeniina</taxon>
        <taxon>Pocilloporidae</taxon>
        <taxon>Stylophora</taxon>
    </lineage>
</organism>
<dbReference type="OrthoDB" id="10398568at2759"/>
<gene>
    <name evidence="2" type="ORF">AWC38_SpisGene17351</name>
</gene>
<evidence type="ECO:0000256" key="1">
    <source>
        <dbReference type="SAM" id="SignalP"/>
    </source>
</evidence>
<evidence type="ECO:0000313" key="2">
    <source>
        <dbReference type="EMBL" id="PFX18292.1"/>
    </source>
</evidence>
<accession>A0A2B4RPX7</accession>
<dbReference type="SUPFAM" id="SSF57302">
    <property type="entry name" value="Snake toxin-like"/>
    <property type="match status" value="1"/>
</dbReference>
<reference evidence="3" key="1">
    <citation type="journal article" date="2017" name="bioRxiv">
        <title>Comparative analysis of the genomes of Stylophora pistillata and Acropora digitifera provides evidence for extensive differences between species of corals.</title>
        <authorList>
            <person name="Voolstra C.R."/>
            <person name="Li Y."/>
            <person name="Liew Y.J."/>
            <person name="Baumgarten S."/>
            <person name="Zoccola D."/>
            <person name="Flot J.-F."/>
            <person name="Tambutte S."/>
            <person name="Allemand D."/>
            <person name="Aranda M."/>
        </authorList>
    </citation>
    <scope>NUCLEOTIDE SEQUENCE [LARGE SCALE GENOMIC DNA]</scope>
</reference>